<dbReference type="RefSeq" id="WP_164448652.1">
    <property type="nucleotide sequence ID" value="NZ_SAIY01000006.1"/>
</dbReference>
<keyword evidence="3" id="KW-1185">Reference proteome</keyword>
<evidence type="ECO:0000256" key="1">
    <source>
        <dbReference type="SAM" id="Phobius"/>
    </source>
</evidence>
<accession>A0A6M1L999</accession>
<evidence type="ECO:0000313" key="3">
    <source>
        <dbReference type="Proteomes" id="UP000478148"/>
    </source>
</evidence>
<dbReference type="AlphaFoldDB" id="A0A6M1L999"/>
<organism evidence="2 3">
    <name type="scientific">Verrucosispora sioxanthis</name>
    <dbReference type="NCBI Taxonomy" id="2499994"/>
    <lineage>
        <taxon>Bacteria</taxon>
        <taxon>Bacillati</taxon>
        <taxon>Actinomycetota</taxon>
        <taxon>Actinomycetes</taxon>
        <taxon>Micromonosporales</taxon>
        <taxon>Micromonosporaceae</taxon>
        <taxon>Micromonospora</taxon>
    </lineage>
</organism>
<feature type="transmembrane region" description="Helical" evidence="1">
    <location>
        <begin position="177"/>
        <end position="199"/>
    </location>
</feature>
<feature type="transmembrane region" description="Helical" evidence="1">
    <location>
        <begin position="77"/>
        <end position="99"/>
    </location>
</feature>
<name>A0A6M1L999_9ACTN</name>
<dbReference type="EMBL" id="SAIY01000006">
    <property type="protein sequence ID" value="NGM14790.1"/>
    <property type="molecule type" value="Genomic_DNA"/>
</dbReference>
<sequence length="204" mass="21021">MTVPARTRSSWLSSPPAIVAVGWFCAALAASALGAFRTSPGDPPVALALAAGLPPLTVLVLAGCSSRFRAWARSLELRFLTLLQTWRVAGLAFLALAAVDALPAGFALPAGLGDVAIGLTAPLMAAFVVDRANRIFVIWTALGIADLLLAVTLGVLYSASPAGLLRVDLDTGLMSTLPMSLVPAFGVPITLVAHLLSLIRLSGR</sequence>
<reference evidence="2 3" key="1">
    <citation type="submission" date="2020-02" db="EMBL/GenBank/DDBJ databases">
        <title>Draft Genome Sequence of Verrucosispora sp. Strain CWR15, Isolated from Gulf of Mexico Sponge.</title>
        <authorList>
            <person name="Kennedy S.J."/>
            <person name="Cella E."/>
            <person name="Azarian T."/>
            <person name="Baker B.J."/>
            <person name="Shaw L.N."/>
        </authorList>
    </citation>
    <scope>NUCLEOTIDE SEQUENCE [LARGE SCALE GENOMIC DNA]</scope>
    <source>
        <strain evidence="2 3">CWR15</strain>
    </source>
</reference>
<dbReference type="Proteomes" id="UP000478148">
    <property type="component" value="Unassembled WGS sequence"/>
</dbReference>
<feature type="transmembrane region" description="Helical" evidence="1">
    <location>
        <begin position="105"/>
        <end position="129"/>
    </location>
</feature>
<feature type="transmembrane region" description="Helical" evidence="1">
    <location>
        <begin position="44"/>
        <end position="65"/>
    </location>
</feature>
<keyword evidence="1" id="KW-0472">Membrane</keyword>
<gene>
    <name evidence="2" type="ORF">ENC19_20120</name>
</gene>
<keyword evidence="1" id="KW-1133">Transmembrane helix</keyword>
<protein>
    <submittedName>
        <fullName evidence="2">Uncharacterized protein</fullName>
    </submittedName>
</protein>
<evidence type="ECO:0000313" key="2">
    <source>
        <dbReference type="EMBL" id="NGM14790.1"/>
    </source>
</evidence>
<keyword evidence="1" id="KW-0812">Transmembrane</keyword>
<comment type="caution">
    <text evidence="2">The sequence shown here is derived from an EMBL/GenBank/DDBJ whole genome shotgun (WGS) entry which is preliminary data.</text>
</comment>
<feature type="transmembrane region" description="Helical" evidence="1">
    <location>
        <begin position="136"/>
        <end position="157"/>
    </location>
</feature>
<proteinExistence type="predicted"/>